<dbReference type="AlphaFoldDB" id="A0A0M3K9P5"/>
<proteinExistence type="predicted"/>
<evidence type="ECO:0000313" key="4">
    <source>
        <dbReference type="WBParaSite" id="ASIM_0001768901-mRNA-1"/>
    </source>
</evidence>
<reference evidence="4" key="1">
    <citation type="submission" date="2017-02" db="UniProtKB">
        <authorList>
            <consortium name="WormBaseParasite"/>
        </authorList>
    </citation>
    <scope>IDENTIFICATION</scope>
</reference>
<gene>
    <name evidence="2" type="ORF">ASIM_LOCUS17093</name>
</gene>
<name>A0A0M3K9P5_ANISI</name>
<evidence type="ECO:0000256" key="1">
    <source>
        <dbReference type="SAM" id="MobiDB-lite"/>
    </source>
</evidence>
<organism evidence="4">
    <name type="scientific">Anisakis simplex</name>
    <name type="common">Herring worm</name>
    <dbReference type="NCBI Taxonomy" id="6269"/>
    <lineage>
        <taxon>Eukaryota</taxon>
        <taxon>Metazoa</taxon>
        <taxon>Ecdysozoa</taxon>
        <taxon>Nematoda</taxon>
        <taxon>Chromadorea</taxon>
        <taxon>Rhabditida</taxon>
        <taxon>Spirurina</taxon>
        <taxon>Ascaridomorpha</taxon>
        <taxon>Ascaridoidea</taxon>
        <taxon>Anisakidae</taxon>
        <taxon>Anisakis</taxon>
        <taxon>Anisakis simplex complex</taxon>
    </lineage>
</organism>
<keyword evidence="3" id="KW-1185">Reference proteome</keyword>
<evidence type="ECO:0000313" key="2">
    <source>
        <dbReference type="EMBL" id="VDK59484.1"/>
    </source>
</evidence>
<feature type="region of interest" description="Disordered" evidence="1">
    <location>
        <begin position="216"/>
        <end position="258"/>
    </location>
</feature>
<dbReference type="WBParaSite" id="ASIM_0001768901-mRNA-1">
    <property type="protein sequence ID" value="ASIM_0001768901-mRNA-1"/>
    <property type="gene ID" value="ASIM_0001768901"/>
</dbReference>
<sequence length="258" mass="29314">MLRSALYDPRNQTIDLINKCIYKQSELFVRGGPLDLDKIVKAVHDFMQEFRPRVEDCDAVKTAIHSVELAVQRLVTGAKASVLPTNMEDAVQRLVAKIVYDVTGPGLRNLHTFLKDNPDARKHLDDAIKKFPQNIEFIVYQLKKMDKSDRETPEMSAEYLKVHEFVNQVCKDSDAFERTGVWPAEEEANDAGQQAVAVETVKTTLRRSFQPEAGHFAEAAPENESVVPSTPQKRALTASDVEPLKQRLLNMRRRRQVE</sequence>
<dbReference type="Proteomes" id="UP000267096">
    <property type="component" value="Unassembled WGS sequence"/>
</dbReference>
<reference evidence="2 3" key="2">
    <citation type="submission" date="2018-11" db="EMBL/GenBank/DDBJ databases">
        <authorList>
            <consortium name="Pathogen Informatics"/>
        </authorList>
    </citation>
    <scope>NUCLEOTIDE SEQUENCE [LARGE SCALE GENOMIC DNA]</scope>
</reference>
<evidence type="ECO:0000313" key="3">
    <source>
        <dbReference type="Proteomes" id="UP000267096"/>
    </source>
</evidence>
<dbReference type="EMBL" id="UYRR01033733">
    <property type="protein sequence ID" value="VDK59484.1"/>
    <property type="molecule type" value="Genomic_DNA"/>
</dbReference>
<accession>A0A0M3K9P5</accession>
<protein>
    <submittedName>
        <fullName evidence="4">Cytoskeleton-associated protein 5 (inferred by orthology to a human protein)</fullName>
    </submittedName>
</protein>